<sequence length="532" mass="61307">MEMLQYFTLFFAVVSIGNAEIKDLAGGPKSNYTFPSNFLFGVSTAAIQIEGAWNIDGKSESIWDHLVRTNRSFVRDRSTPEEAADSYHLYKRDAEMVQELGVDIYRFSISWPRILSSGMTNEINPKGIQYYHNLIDQLLMRNITPMVTIYHWDLPQKLQNIGGWTNPHIIDYYTDYAKLLFINYGHKVKYWVTFNEPMQVCLEGYGGTYRAPAINRHGIAEYLCTHNLLKAHASVYHLYQQEYRPKYGGQIGISLDSNWGEPMTDTREDIEAADLYLKTHVGWYAHPIFSKEGNYPVELIERVDAKSRAQNYTRSRLPKFTPEEVVYIKGTADFFGLNHYTTYLITMAKKEVGAIPSHENDVGIVRVQDPKWPSESSSAWLKVVPFGFRKLLNWIKNTYDNVPVIVTENGYADFNGLHDKTRVSYYSHYLNALLHAINEDKCNVHGYFAWSLMDNWEWDDGYVSRFGLYLVDFKSPNKTRTAKDSAKLYSKVISSRRLPLNYDPQDFTAFTSAGVTFVPTLVSVLSLHRLFI</sequence>
<organism evidence="1 2">
    <name type="scientific">Dendrolimus kikuchii</name>
    <dbReference type="NCBI Taxonomy" id="765133"/>
    <lineage>
        <taxon>Eukaryota</taxon>
        <taxon>Metazoa</taxon>
        <taxon>Ecdysozoa</taxon>
        <taxon>Arthropoda</taxon>
        <taxon>Hexapoda</taxon>
        <taxon>Insecta</taxon>
        <taxon>Pterygota</taxon>
        <taxon>Neoptera</taxon>
        <taxon>Endopterygota</taxon>
        <taxon>Lepidoptera</taxon>
        <taxon>Glossata</taxon>
        <taxon>Ditrysia</taxon>
        <taxon>Bombycoidea</taxon>
        <taxon>Lasiocampidae</taxon>
        <taxon>Dendrolimus</taxon>
    </lineage>
</organism>
<gene>
    <name evidence="1" type="ORF">K1T71_002005</name>
</gene>
<evidence type="ECO:0000313" key="1">
    <source>
        <dbReference type="EMBL" id="KAJ0182636.1"/>
    </source>
</evidence>
<dbReference type="EMBL" id="CM034389">
    <property type="protein sequence ID" value="KAJ0182636.1"/>
    <property type="molecule type" value="Genomic_DNA"/>
</dbReference>
<evidence type="ECO:0000313" key="2">
    <source>
        <dbReference type="Proteomes" id="UP000824533"/>
    </source>
</evidence>
<dbReference type="Proteomes" id="UP000824533">
    <property type="component" value="Linkage Group LG03"/>
</dbReference>
<keyword evidence="2" id="KW-1185">Reference proteome</keyword>
<protein>
    <submittedName>
        <fullName evidence="1">Uncharacterized protein</fullName>
    </submittedName>
</protein>
<reference evidence="1 2" key="1">
    <citation type="journal article" date="2021" name="Front. Genet.">
        <title>Chromosome-Level Genome Assembly Reveals Significant Gene Expansion in the Toll and IMD Signaling Pathways of Dendrolimus kikuchii.</title>
        <authorList>
            <person name="Zhou J."/>
            <person name="Wu P."/>
            <person name="Xiong Z."/>
            <person name="Liu N."/>
            <person name="Zhao N."/>
            <person name="Ji M."/>
            <person name="Qiu Y."/>
            <person name="Yang B."/>
        </authorList>
    </citation>
    <scope>NUCLEOTIDE SEQUENCE [LARGE SCALE GENOMIC DNA]</scope>
    <source>
        <strain evidence="1">Ann1</strain>
    </source>
</reference>
<proteinExistence type="predicted"/>
<comment type="caution">
    <text evidence="1">The sequence shown here is derived from an EMBL/GenBank/DDBJ whole genome shotgun (WGS) entry which is preliminary data.</text>
</comment>
<accession>A0ACC1DFJ0</accession>
<name>A0ACC1DFJ0_9NEOP</name>